<keyword evidence="2" id="KW-0472">Membrane</keyword>
<dbReference type="RefSeq" id="WP_171219361.1">
    <property type="nucleotide sequence ID" value="NZ_JABEPP010000004.1"/>
</dbReference>
<evidence type="ECO:0000313" key="4">
    <source>
        <dbReference type="Proteomes" id="UP000564885"/>
    </source>
</evidence>
<reference evidence="3 4" key="1">
    <citation type="submission" date="2020-04" db="EMBL/GenBank/DDBJ databases">
        <title>Enterovirga sp. isolate from soil.</title>
        <authorList>
            <person name="Chea S."/>
            <person name="Kim D.-U."/>
        </authorList>
    </citation>
    <scope>NUCLEOTIDE SEQUENCE [LARGE SCALE GENOMIC DNA]</scope>
    <source>
        <strain evidence="3 4">DB1703</strain>
    </source>
</reference>
<name>A0A849I948_9HYPH</name>
<feature type="transmembrane region" description="Helical" evidence="2">
    <location>
        <begin position="51"/>
        <end position="71"/>
    </location>
</feature>
<feature type="region of interest" description="Disordered" evidence="1">
    <location>
        <begin position="20"/>
        <end position="44"/>
    </location>
</feature>
<dbReference type="EMBL" id="JABEPP010000004">
    <property type="protein sequence ID" value="NNM73918.1"/>
    <property type="molecule type" value="Genomic_DNA"/>
</dbReference>
<dbReference type="Proteomes" id="UP000564885">
    <property type="component" value="Unassembled WGS sequence"/>
</dbReference>
<evidence type="ECO:0000313" key="3">
    <source>
        <dbReference type="EMBL" id="NNM73918.1"/>
    </source>
</evidence>
<keyword evidence="2" id="KW-1133">Transmembrane helix</keyword>
<dbReference type="AlphaFoldDB" id="A0A849I948"/>
<proteinExistence type="predicted"/>
<accession>A0A849I948</accession>
<evidence type="ECO:0000256" key="2">
    <source>
        <dbReference type="SAM" id="Phobius"/>
    </source>
</evidence>
<keyword evidence="4" id="KW-1185">Reference proteome</keyword>
<organism evidence="3 4">
    <name type="scientific">Enterovirga aerilata</name>
    <dbReference type="NCBI Taxonomy" id="2730920"/>
    <lineage>
        <taxon>Bacteria</taxon>
        <taxon>Pseudomonadati</taxon>
        <taxon>Pseudomonadota</taxon>
        <taxon>Alphaproteobacteria</taxon>
        <taxon>Hyphomicrobiales</taxon>
        <taxon>Methylobacteriaceae</taxon>
        <taxon>Enterovirga</taxon>
    </lineage>
</organism>
<sequence>MNRLIVMSFTLCTWSEQMTMGGRRSSGEYGVRDDDRATPYSGTGRRATSGYGLVFVLGLLVAGGFLAYGTFHKGKVNEQAKPEATVGSTR</sequence>
<gene>
    <name evidence="3" type="ORF">HJG44_16155</name>
</gene>
<comment type="caution">
    <text evidence="3">The sequence shown here is derived from an EMBL/GenBank/DDBJ whole genome shotgun (WGS) entry which is preliminary data.</text>
</comment>
<protein>
    <submittedName>
        <fullName evidence="3">Uncharacterized protein</fullName>
    </submittedName>
</protein>
<evidence type="ECO:0000256" key="1">
    <source>
        <dbReference type="SAM" id="MobiDB-lite"/>
    </source>
</evidence>
<keyword evidence="2" id="KW-0812">Transmembrane</keyword>